<dbReference type="RefSeq" id="WP_154808662.1">
    <property type="nucleotide sequence ID" value="NZ_VIAQ01000007.1"/>
</dbReference>
<evidence type="ECO:0000313" key="1">
    <source>
        <dbReference type="EMBL" id="TQD27933.1"/>
    </source>
</evidence>
<sequence length="202" mass="23057">MEISTAVKKVIHYNVVQNILKHYQCPETCGAHCCSTGQIHFFEDEVKVLTVLNKEKAKNITSEGLYAGLYQMNTPCSFLNTSGRCEVYDSRPTVCGMYPFKVNTSGTSLGLQPCPIGFLIIRDFAEWIVDTFSRSGVTDEEIVRIKEEWQKNVESYEAELTEFHFKPLLKEMQIPFDELEMLSMFLSSKKYAVHNIESKKSA</sequence>
<dbReference type="AlphaFoldDB" id="A0A7Z8KR65"/>
<gene>
    <name evidence="1" type="ORF">FKV42_02405</name>
</gene>
<dbReference type="OrthoDB" id="36424at2157"/>
<comment type="caution">
    <text evidence="1">The sequence shown here is derived from an EMBL/GenBank/DDBJ whole genome shotgun (WGS) entry which is preliminary data.</text>
</comment>
<dbReference type="Proteomes" id="UP000319335">
    <property type="component" value="Unassembled WGS sequence"/>
</dbReference>
<dbReference type="PANTHER" id="PTHR35866:SF1">
    <property type="entry name" value="YKGJ FAMILY CYSTEINE CLUSTER PROTEIN"/>
    <property type="match status" value="1"/>
</dbReference>
<protein>
    <submittedName>
        <fullName evidence="1">YkgJ family cysteine cluster protein</fullName>
    </submittedName>
</protein>
<organism evidence="1 2">
    <name type="scientific">Methanolobus vulcani</name>
    <dbReference type="NCBI Taxonomy" id="38026"/>
    <lineage>
        <taxon>Archaea</taxon>
        <taxon>Methanobacteriati</taxon>
        <taxon>Methanobacteriota</taxon>
        <taxon>Stenosarchaea group</taxon>
        <taxon>Methanomicrobia</taxon>
        <taxon>Methanosarcinales</taxon>
        <taxon>Methanosarcinaceae</taxon>
        <taxon>Methanolobus</taxon>
    </lineage>
</organism>
<dbReference type="EMBL" id="VIAQ01000007">
    <property type="protein sequence ID" value="TQD27933.1"/>
    <property type="molecule type" value="Genomic_DNA"/>
</dbReference>
<accession>A0A7Z8KR65</accession>
<dbReference type="PANTHER" id="PTHR35866">
    <property type="entry name" value="PUTATIVE-RELATED"/>
    <property type="match status" value="1"/>
</dbReference>
<proteinExistence type="predicted"/>
<reference evidence="1 2" key="1">
    <citation type="submission" date="2019-06" db="EMBL/GenBank/DDBJ databases">
        <title>Draft genome sequence of Methanolobus vulcani B1d.</title>
        <authorList>
            <person name="Creighbaum A.J."/>
            <person name="Ticak T."/>
            <person name="Hariraju D."/>
            <person name="Arivett B.A."/>
            <person name="Ferguson D.J.Jr."/>
        </authorList>
    </citation>
    <scope>NUCLEOTIDE SEQUENCE [LARGE SCALE GENOMIC DNA]</scope>
    <source>
        <strain evidence="1 2">B1d</strain>
    </source>
</reference>
<dbReference type="InterPro" id="IPR005358">
    <property type="entry name" value="Puta_zinc/iron-chelating_dom"/>
</dbReference>
<name>A0A7Z8KR65_9EURY</name>
<keyword evidence="2" id="KW-1185">Reference proteome</keyword>
<evidence type="ECO:0000313" key="2">
    <source>
        <dbReference type="Proteomes" id="UP000319335"/>
    </source>
</evidence>
<dbReference type="Pfam" id="PF03692">
    <property type="entry name" value="CxxCxxCC"/>
    <property type="match status" value="1"/>
</dbReference>